<dbReference type="EC" id="2.7.7.49" evidence="1"/>
<organism evidence="10 11">
    <name type="scientific">Hepatospora eriocheir</name>
    <dbReference type="NCBI Taxonomy" id="1081669"/>
    <lineage>
        <taxon>Eukaryota</taxon>
        <taxon>Fungi</taxon>
        <taxon>Fungi incertae sedis</taxon>
        <taxon>Microsporidia</taxon>
        <taxon>Hepatosporidae</taxon>
        <taxon>Hepatospora</taxon>
    </lineage>
</organism>
<dbReference type="Gene3D" id="3.10.10.10">
    <property type="entry name" value="HIV Type 1 Reverse Transcriptase, subunit A, domain 1"/>
    <property type="match status" value="1"/>
</dbReference>
<dbReference type="InterPro" id="IPR021109">
    <property type="entry name" value="Peptidase_aspartic_dom_sf"/>
</dbReference>
<dbReference type="GO" id="GO:0004519">
    <property type="term" value="F:endonuclease activity"/>
    <property type="evidence" value="ECO:0007669"/>
    <property type="project" value="UniProtKB-KW"/>
</dbReference>
<dbReference type="InterPro" id="IPR000477">
    <property type="entry name" value="RT_dom"/>
</dbReference>
<dbReference type="InterPro" id="IPR036397">
    <property type="entry name" value="RNaseH_sf"/>
</dbReference>
<evidence type="ECO:0000256" key="3">
    <source>
        <dbReference type="ARBA" id="ARBA00022695"/>
    </source>
</evidence>
<dbReference type="InterPro" id="IPR041373">
    <property type="entry name" value="RT_RNaseH"/>
</dbReference>
<dbReference type="Pfam" id="PF17917">
    <property type="entry name" value="RT_RNaseH"/>
    <property type="match status" value="1"/>
</dbReference>
<dbReference type="CDD" id="cd01647">
    <property type="entry name" value="RT_LTR"/>
    <property type="match status" value="1"/>
</dbReference>
<dbReference type="Gene3D" id="2.40.70.10">
    <property type="entry name" value="Acid Proteases"/>
    <property type="match status" value="1"/>
</dbReference>
<evidence type="ECO:0000256" key="7">
    <source>
        <dbReference type="ARBA" id="ARBA00022918"/>
    </source>
</evidence>
<protein>
    <recommendedName>
        <fullName evidence="1">RNA-directed DNA polymerase</fullName>
        <ecNumber evidence="1">2.7.7.49</ecNumber>
    </recommendedName>
</protein>
<dbReference type="GO" id="GO:0003676">
    <property type="term" value="F:nucleic acid binding"/>
    <property type="evidence" value="ECO:0007669"/>
    <property type="project" value="InterPro"/>
</dbReference>
<dbReference type="Gene3D" id="3.30.70.270">
    <property type="match status" value="2"/>
</dbReference>
<keyword evidence="4" id="KW-0540">Nuclease</keyword>
<evidence type="ECO:0000256" key="1">
    <source>
        <dbReference type="ARBA" id="ARBA00012493"/>
    </source>
</evidence>
<dbReference type="InterPro" id="IPR043502">
    <property type="entry name" value="DNA/RNA_pol_sf"/>
</dbReference>
<dbReference type="InterPro" id="IPR041588">
    <property type="entry name" value="Integrase_H2C2"/>
</dbReference>
<dbReference type="Gene3D" id="3.10.20.370">
    <property type="match status" value="1"/>
</dbReference>
<dbReference type="EMBL" id="LTAI01000132">
    <property type="protein sequence ID" value="ORD99677.1"/>
    <property type="molecule type" value="Genomic_DNA"/>
</dbReference>
<dbReference type="InterPro" id="IPR043128">
    <property type="entry name" value="Rev_trsase/Diguanyl_cyclase"/>
</dbReference>
<dbReference type="AlphaFoldDB" id="A0A1X0QIS7"/>
<dbReference type="SUPFAM" id="SSF53098">
    <property type="entry name" value="Ribonuclease H-like"/>
    <property type="match status" value="1"/>
</dbReference>
<dbReference type="InterPro" id="IPR050951">
    <property type="entry name" value="Retrovirus_Pol_polyprotein"/>
</dbReference>
<evidence type="ECO:0000313" key="10">
    <source>
        <dbReference type="EMBL" id="ORD99677.1"/>
    </source>
</evidence>
<dbReference type="Pfam" id="PF17921">
    <property type="entry name" value="Integrase_H2C2"/>
    <property type="match status" value="1"/>
</dbReference>
<dbReference type="CDD" id="cd09274">
    <property type="entry name" value="RNase_HI_RT_Ty3"/>
    <property type="match status" value="1"/>
</dbReference>
<dbReference type="InterPro" id="IPR012337">
    <property type="entry name" value="RNaseH-like_sf"/>
</dbReference>
<evidence type="ECO:0000256" key="6">
    <source>
        <dbReference type="ARBA" id="ARBA00022801"/>
    </source>
</evidence>
<proteinExistence type="predicted"/>
<keyword evidence="3" id="KW-0548">Nucleotidyltransferase</keyword>
<dbReference type="SUPFAM" id="SSF50630">
    <property type="entry name" value="Acid proteases"/>
    <property type="match status" value="1"/>
</dbReference>
<keyword evidence="7" id="KW-0695">RNA-directed DNA polymerase</keyword>
<keyword evidence="6" id="KW-0378">Hydrolase</keyword>
<keyword evidence="5" id="KW-0255">Endonuclease</keyword>
<evidence type="ECO:0000256" key="8">
    <source>
        <dbReference type="SAM" id="MobiDB-lite"/>
    </source>
</evidence>
<dbReference type="Proteomes" id="UP000192501">
    <property type="component" value="Unassembled WGS sequence"/>
</dbReference>
<dbReference type="GO" id="GO:0003964">
    <property type="term" value="F:RNA-directed DNA polymerase activity"/>
    <property type="evidence" value="ECO:0007669"/>
    <property type="project" value="UniProtKB-KW"/>
</dbReference>
<dbReference type="CDD" id="cd00303">
    <property type="entry name" value="retropepsin_like"/>
    <property type="match status" value="1"/>
</dbReference>
<feature type="region of interest" description="Disordered" evidence="8">
    <location>
        <begin position="138"/>
        <end position="160"/>
    </location>
</feature>
<dbReference type="VEuPathDB" id="MicrosporidiaDB:HERIO_2075"/>
<dbReference type="PROSITE" id="PS50878">
    <property type="entry name" value="RT_POL"/>
    <property type="match status" value="1"/>
</dbReference>
<keyword evidence="2" id="KW-0808">Transferase</keyword>
<sequence length="948" mass="110527">MTLCRYSEKIQLCYLETLIGPEIEKETRSTRTLKTKLEAIKSLVYNSENYAKYVRELNSITVGRYNSVIDYSKVIDETNRKINLCAKGLDKFGEQQIEEKFKTGLCEWMRKEYIRLEGMTREKKVGVLAELEEQEKISRRRRNQKRDYYKPSRGYNNQKQNIYNDKRNEGMKMIREVNHIPSKIILNGKIENQDIDILIDTGAISSFIKDSKEIKGTEFEVSKPVLVEIANGEKEELKRGKVVKLELNQIPGTYYKVNCLVFPGLKEDITLGMEFMSQNNVLIDMKDGLIRIEDRYLEIPGLTVNDENDCNLAVLEQFKKIDDKPTIEEIVKEAKLNNPKQGLNTGGEFKIELFDDKPVQCKMYGIPTGLHPALKEEIVDLKKRGILVNSNSNYASPCFPLLKKNGTVRIIVDYRELNRKTVCEIYPFPNMKDVTGSIRGGKIFSVIDLNKGFYQIPISKSDCQKTAFICPLGHFEFTRLPFGMKNAPQYFQKVIVRLLEEYSFAAVFVDDIIIWSPDEETHVDHVKEVFKTLQKNNVSVNFEKSVFNKREIEYLGLIIDKDGFKANTQKVSIIRAKEPPRTRRQLQKLLGFFNWFRDYLVNLSEKIVPLTDLLKVEKILWTEKHEEIRQEIFEMIEKSVKLSFPDYNGVFELYTDASDIAMGGVLTQKNKVIGFFSKKFNNTEKNYSIVEKELYAIICSMKHFNDIIWTAEIIIFTDNRNITYLKHNQNSRNYRWKVFLAQYNCEIKHINGISNQGADYLSRMFKIQEEGLEERLLISNTLEGYDNNYNFNEEGTKVDQVGRLMISDEIKDETIRRVHIELMHAGINRMYYTLKRYWCIKNLKKVIQRTVRGCNECALFKDDNRKFGLLHGNLHHTKPMEKICSDIFGPINALKEGEVRKMYIITFIDRCTRILALASLEKIDSYSTISAFEKKMVKYLWKTKGIIN</sequence>
<name>A0A1X0QIS7_9MICR</name>
<dbReference type="Pfam" id="PF00078">
    <property type="entry name" value="RVT_1"/>
    <property type="match status" value="1"/>
</dbReference>
<reference evidence="10 11" key="1">
    <citation type="journal article" date="2017" name="Environ. Microbiol.">
        <title>Decay of the glycolytic pathway and adaptation to intranuclear parasitism within Enterocytozoonidae microsporidia.</title>
        <authorList>
            <person name="Wiredu Boakye D."/>
            <person name="Jaroenlak P."/>
            <person name="Prachumwat A."/>
            <person name="Williams T.A."/>
            <person name="Bateman K.S."/>
            <person name="Itsathitphaisarn O."/>
            <person name="Sritunyalucksana K."/>
            <person name="Paszkiewicz K.H."/>
            <person name="Moore K.A."/>
            <person name="Stentiford G.D."/>
            <person name="Williams B.A."/>
        </authorList>
    </citation>
    <scope>NUCLEOTIDE SEQUENCE [LARGE SCALE GENOMIC DNA]</scope>
    <source>
        <strain evidence="11">canceri</strain>
    </source>
</reference>
<dbReference type="Gene3D" id="1.10.340.70">
    <property type="match status" value="1"/>
</dbReference>
<evidence type="ECO:0000259" key="9">
    <source>
        <dbReference type="PROSITE" id="PS50878"/>
    </source>
</evidence>
<evidence type="ECO:0000313" key="11">
    <source>
        <dbReference type="Proteomes" id="UP000192501"/>
    </source>
</evidence>
<dbReference type="VEuPathDB" id="MicrosporidiaDB:A0H76_393"/>
<evidence type="ECO:0000256" key="5">
    <source>
        <dbReference type="ARBA" id="ARBA00022759"/>
    </source>
</evidence>
<dbReference type="Gene3D" id="3.30.420.10">
    <property type="entry name" value="Ribonuclease H-like superfamily/Ribonuclease H"/>
    <property type="match status" value="1"/>
</dbReference>
<dbReference type="Pfam" id="PF13650">
    <property type="entry name" value="Asp_protease_2"/>
    <property type="match status" value="1"/>
</dbReference>
<dbReference type="SUPFAM" id="SSF56672">
    <property type="entry name" value="DNA/RNA polymerases"/>
    <property type="match status" value="1"/>
</dbReference>
<accession>A0A1X0QIS7</accession>
<comment type="caution">
    <text evidence="10">The sequence shown here is derived from an EMBL/GenBank/DDBJ whole genome shotgun (WGS) entry which is preliminary data.</text>
</comment>
<evidence type="ECO:0000256" key="4">
    <source>
        <dbReference type="ARBA" id="ARBA00022722"/>
    </source>
</evidence>
<feature type="domain" description="Reverse transcriptase" evidence="9">
    <location>
        <begin position="382"/>
        <end position="559"/>
    </location>
</feature>
<gene>
    <name evidence="10" type="primary">TF26</name>
    <name evidence="10" type="ORF">A0H76_393</name>
</gene>
<dbReference type="GO" id="GO:0016787">
    <property type="term" value="F:hydrolase activity"/>
    <property type="evidence" value="ECO:0007669"/>
    <property type="project" value="UniProtKB-KW"/>
</dbReference>
<evidence type="ECO:0000256" key="2">
    <source>
        <dbReference type="ARBA" id="ARBA00022679"/>
    </source>
</evidence>
<dbReference type="PANTHER" id="PTHR37984">
    <property type="entry name" value="PROTEIN CBG26694"/>
    <property type="match status" value="1"/>
</dbReference>
<dbReference type="PANTHER" id="PTHR37984:SF5">
    <property type="entry name" value="PROTEIN NYNRIN-LIKE"/>
    <property type="match status" value="1"/>
</dbReference>